<gene>
    <name evidence="1" type="ORF">M404DRAFT_995781</name>
</gene>
<reference evidence="1 2" key="1">
    <citation type="submission" date="2014-04" db="EMBL/GenBank/DDBJ databases">
        <authorList>
            <consortium name="DOE Joint Genome Institute"/>
            <person name="Kuo A."/>
            <person name="Kohler A."/>
            <person name="Costa M.D."/>
            <person name="Nagy L.G."/>
            <person name="Floudas D."/>
            <person name="Copeland A."/>
            <person name="Barry K.W."/>
            <person name="Cichocki N."/>
            <person name="Veneault-Fourrey C."/>
            <person name="LaButti K."/>
            <person name="Lindquist E.A."/>
            <person name="Lipzen A."/>
            <person name="Lundell T."/>
            <person name="Morin E."/>
            <person name="Murat C."/>
            <person name="Sun H."/>
            <person name="Tunlid A."/>
            <person name="Henrissat B."/>
            <person name="Grigoriev I.V."/>
            <person name="Hibbett D.S."/>
            <person name="Martin F."/>
            <person name="Nordberg H.P."/>
            <person name="Cantor M.N."/>
            <person name="Hua S.X."/>
        </authorList>
    </citation>
    <scope>NUCLEOTIDE SEQUENCE [LARGE SCALE GENOMIC DNA]</scope>
    <source>
        <strain evidence="1 2">Marx 270</strain>
    </source>
</reference>
<dbReference type="HOGENOM" id="CLU_2062455_0_0_1"/>
<evidence type="ECO:0000313" key="2">
    <source>
        <dbReference type="Proteomes" id="UP000054217"/>
    </source>
</evidence>
<dbReference type="AlphaFoldDB" id="A0A0C3PQ13"/>
<keyword evidence="2" id="KW-1185">Reference proteome</keyword>
<evidence type="ECO:0000313" key="1">
    <source>
        <dbReference type="EMBL" id="KIO10589.1"/>
    </source>
</evidence>
<dbReference type="InParanoid" id="A0A0C3PQ13"/>
<proteinExistence type="predicted"/>
<dbReference type="EMBL" id="KN831952">
    <property type="protein sequence ID" value="KIO10589.1"/>
    <property type="molecule type" value="Genomic_DNA"/>
</dbReference>
<name>A0A0C3PQ13_PISTI</name>
<organism evidence="1 2">
    <name type="scientific">Pisolithus tinctorius Marx 270</name>
    <dbReference type="NCBI Taxonomy" id="870435"/>
    <lineage>
        <taxon>Eukaryota</taxon>
        <taxon>Fungi</taxon>
        <taxon>Dikarya</taxon>
        <taxon>Basidiomycota</taxon>
        <taxon>Agaricomycotina</taxon>
        <taxon>Agaricomycetes</taxon>
        <taxon>Agaricomycetidae</taxon>
        <taxon>Boletales</taxon>
        <taxon>Sclerodermatineae</taxon>
        <taxon>Pisolithaceae</taxon>
        <taxon>Pisolithus</taxon>
    </lineage>
</organism>
<protein>
    <submittedName>
        <fullName evidence="1">Uncharacterized protein</fullName>
    </submittedName>
</protein>
<sequence length="119" mass="13495">MTSPLRRNTDRFQPNLDIPKLHNRDFDITDQDSEIPRGSGAYGTIKSFSRDTYYSISIILLTFPFSADVSHLSCYNTFYLISTAVRGSPARRTPHYRELEVTSAVAPKKIKTGHQKPSD</sequence>
<accession>A0A0C3PQ13</accession>
<reference evidence="2" key="2">
    <citation type="submission" date="2015-01" db="EMBL/GenBank/DDBJ databases">
        <title>Evolutionary Origins and Diversification of the Mycorrhizal Mutualists.</title>
        <authorList>
            <consortium name="DOE Joint Genome Institute"/>
            <consortium name="Mycorrhizal Genomics Consortium"/>
            <person name="Kohler A."/>
            <person name="Kuo A."/>
            <person name="Nagy L.G."/>
            <person name="Floudas D."/>
            <person name="Copeland A."/>
            <person name="Barry K.W."/>
            <person name="Cichocki N."/>
            <person name="Veneault-Fourrey C."/>
            <person name="LaButti K."/>
            <person name="Lindquist E.A."/>
            <person name="Lipzen A."/>
            <person name="Lundell T."/>
            <person name="Morin E."/>
            <person name="Murat C."/>
            <person name="Riley R."/>
            <person name="Ohm R."/>
            <person name="Sun H."/>
            <person name="Tunlid A."/>
            <person name="Henrissat B."/>
            <person name="Grigoriev I.V."/>
            <person name="Hibbett D.S."/>
            <person name="Martin F."/>
        </authorList>
    </citation>
    <scope>NUCLEOTIDE SEQUENCE [LARGE SCALE GENOMIC DNA]</scope>
    <source>
        <strain evidence="2">Marx 270</strain>
    </source>
</reference>
<dbReference type="Proteomes" id="UP000054217">
    <property type="component" value="Unassembled WGS sequence"/>
</dbReference>